<organism evidence="1 2">
    <name type="scientific">Artomyces pyxidatus</name>
    <dbReference type="NCBI Taxonomy" id="48021"/>
    <lineage>
        <taxon>Eukaryota</taxon>
        <taxon>Fungi</taxon>
        <taxon>Dikarya</taxon>
        <taxon>Basidiomycota</taxon>
        <taxon>Agaricomycotina</taxon>
        <taxon>Agaricomycetes</taxon>
        <taxon>Russulales</taxon>
        <taxon>Auriscalpiaceae</taxon>
        <taxon>Artomyces</taxon>
    </lineage>
</organism>
<dbReference type="EMBL" id="MU277233">
    <property type="protein sequence ID" value="KAI0058606.1"/>
    <property type="molecule type" value="Genomic_DNA"/>
</dbReference>
<gene>
    <name evidence="1" type="ORF">BV25DRAFT_1810452</name>
</gene>
<reference evidence="1" key="1">
    <citation type="submission" date="2021-03" db="EMBL/GenBank/DDBJ databases">
        <authorList>
            <consortium name="DOE Joint Genome Institute"/>
            <person name="Ahrendt S."/>
            <person name="Looney B.P."/>
            <person name="Miyauchi S."/>
            <person name="Morin E."/>
            <person name="Drula E."/>
            <person name="Courty P.E."/>
            <person name="Chicoki N."/>
            <person name="Fauchery L."/>
            <person name="Kohler A."/>
            <person name="Kuo A."/>
            <person name="Labutti K."/>
            <person name="Pangilinan J."/>
            <person name="Lipzen A."/>
            <person name="Riley R."/>
            <person name="Andreopoulos W."/>
            <person name="He G."/>
            <person name="Johnson J."/>
            <person name="Barry K.W."/>
            <person name="Grigoriev I.V."/>
            <person name="Nagy L."/>
            <person name="Hibbett D."/>
            <person name="Henrissat B."/>
            <person name="Matheny P.B."/>
            <person name="Labbe J."/>
            <person name="Martin F."/>
        </authorList>
    </citation>
    <scope>NUCLEOTIDE SEQUENCE</scope>
    <source>
        <strain evidence="1">HHB10654</strain>
    </source>
</reference>
<accession>A0ACB8SS48</accession>
<protein>
    <submittedName>
        <fullName evidence="1">Uncharacterized protein</fullName>
    </submittedName>
</protein>
<reference evidence="1" key="2">
    <citation type="journal article" date="2022" name="New Phytol.">
        <title>Evolutionary transition to the ectomycorrhizal habit in the genomes of a hyperdiverse lineage of mushroom-forming fungi.</title>
        <authorList>
            <person name="Looney B."/>
            <person name="Miyauchi S."/>
            <person name="Morin E."/>
            <person name="Drula E."/>
            <person name="Courty P.E."/>
            <person name="Kohler A."/>
            <person name="Kuo A."/>
            <person name="LaButti K."/>
            <person name="Pangilinan J."/>
            <person name="Lipzen A."/>
            <person name="Riley R."/>
            <person name="Andreopoulos W."/>
            <person name="He G."/>
            <person name="Johnson J."/>
            <person name="Nolan M."/>
            <person name="Tritt A."/>
            <person name="Barry K.W."/>
            <person name="Grigoriev I.V."/>
            <person name="Nagy L.G."/>
            <person name="Hibbett D."/>
            <person name="Henrissat B."/>
            <person name="Matheny P.B."/>
            <person name="Labbe J."/>
            <person name="Martin F.M."/>
        </authorList>
    </citation>
    <scope>NUCLEOTIDE SEQUENCE</scope>
    <source>
        <strain evidence="1">HHB10654</strain>
    </source>
</reference>
<comment type="caution">
    <text evidence="1">The sequence shown here is derived from an EMBL/GenBank/DDBJ whole genome shotgun (WGS) entry which is preliminary data.</text>
</comment>
<name>A0ACB8SS48_9AGAM</name>
<proteinExistence type="predicted"/>
<evidence type="ECO:0000313" key="1">
    <source>
        <dbReference type="EMBL" id="KAI0058606.1"/>
    </source>
</evidence>
<dbReference type="Proteomes" id="UP000814140">
    <property type="component" value="Unassembled WGS sequence"/>
</dbReference>
<sequence length="890" mass="99554">MDYDAYDALLHHIFKQTQGDAWFKPSAENIHAGVCLRISTGQFRVFPYENRFLEPFEAAVRALNPVVAVKIRSAAVHVALGSVGEDATAIYVDDDTRIQILDSMLDLPRADKEQCGAFIRDERVLVVWSDSLDTIIPHCRAFEDNLIKLAWAQRLTLPGLALSSASSSVGVSAAVSAANSASDVQLNEKTQSPSVEIVPVPADKPKQASSGSLWGWRIGSKAAQAVGPADIEKGDGASSRPTRYFAPVYGGLGCALSLLFVGSGLSVLLQEWRLDHDYRRFALLVTAPFLFCVSLFFALQVITNISYVLGPVAQYHENSKYYSAVKPGPNKEVDAHLPHVTIELPVYKESLEQTIGPSVQSLKKAMQTYARQGGTSSIFVHDDGLQLISEADREERMAFYADNGIGWVARPKHDDSEGGFKRRGRFKKASNMNYGLALSLKMEEHIKRLELEKAEKGDVHVDVEEEEEELEEKALRSAIEEIYEESGKRFKPWAKNAKAIRAGEIILIVDSDTIVPEDCFRDAARELAECPEVAIIQHESDVMQVAHNYFENGIAHFTRRINKCISMGTANGEVAPFVGHNAFLRWSALQDAAFEDPGDGGKKKIWSETNVSEDFDMALRLQLKGYIIRWATYSEGGFKEGVSLTVDDELNRWQKYSYGCNELIFNPLIDWWRLGPITKQLRIFMWSDAPVHYKISMMSYMFSYYGLAAGAILSLVNYIILGFSLNVDGFYEHSFEIWLACTVVFPGAGNIGYTLLEYRLGQRSIAASLLENCTWIPFFFFFFGGLSIHLSQALLAHLFSYNITWGATKKEVEKSNFFIEVPRILRRFWLAFAICFAVFIMMAILATPLVPTGWRVPGVDWAVIFPLAIVAGSHILFPIVLNPWLMIFSY</sequence>
<evidence type="ECO:0000313" key="2">
    <source>
        <dbReference type="Proteomes" id="UP000814140"/>
    </source>
</evidence>
<keyword evidence="2" id="KW-1185">Reference proteome</keyword>